<feature type="transmembrane region" description="Helical" evidence="6">
    <location>
        <begin position="435"/>
        <end position="453"/>
    </location>
</feature>
<feature type="compositionally biased region" description="Polar residues" evidence="5">
    <location>
        <begin position="80"/>
        <end position="94"/>
    </location>
</feature>
<dbReference type="Proteomes" id="UP000655588">
    <property type="component" value="Unassembled WGS sequence"/>
</dbReference>
<dbReference type="PANTHER" id="PTHR12911">
    <property type="entry name" value="SAD1/UNC-84-LIKE PROTEIN-RELATED"/>
    <property type="match status" value="1"/>
</dbReference>
<feature type="region of interest" description="Disordered" evidence="5">
    <location>
        <begin position="74"/>
        <end position="94"/>
    </location>
</feature>
<dbReference type="InterPro" id="IPR012919">
    <property type="entry name" value="SUN_dom"/>
</dbReference>
<dbReference type="PANTHER" id="PTHR12911:SF8">
    <property type="entry name" value="KLAROID PROTEIN-RELATED"/>
    <property type="match status" value="1"/>
</dbReference>
<comment type="subcellular location">
    <subcellularLocation>
        <location evidence="1">Membrane</location>
    </subcellularLocation>
</comment>
<name>A0A833W8Z7_9HYME</name>
<evidence type="ECO:0000256" key="3">
    <source>
        <dbReference type="ARBA" id="ARBA00022989"/>
    </source>
</evidence>
<dbReference type="InterPro" id="IPR045119">
    <property type="entry name" value="SUN1-5"/>
</dbReference>
<feature type="domain" description="SUN" evidence="7">
    <location>
        <begin position="762"/>
        <end position="958"/>
    </location>
</feature>
<organism evidence="8 9">
    <name type="scientific">Frieseomelitta varia</name>
    <dbReference type="NCBI Taxonomy" id="561572"/>
    <lineage>
        <taxon>Eukaryota</taxon>
        <taxon>Metazoa</taxon>
        <taxon>Ecdysozoa</taxon>
        <taxon>Arthropoda</taxon>
        <taxon>Hexapoda</taxon>
        <taxon>Insecta</taxon>
        <taxon>Pterygota</taxon>
        <taxon>Neoptera</taxon>
        <taxon>Endopterygota</taxon>
        <taxon>Hymenoptera</taxon>
        <taxon>Apocrita</taxon>
        <taxon>Aculeata</taxon>
        <taxon>Apoidea</taxon>
        <taxon>Anthophila</taxon>
        <taxon>Apidae</taxon>
        <taxon>Frieseomelitta</taxon>
    </lineage>
</organism>
<proteinExistence type="predicted"/>
<keyword evidence="2 6" id="KW-0812">Transmembrane</keyword>
<dbReference type="EMBL" id="WNWW01000448">
    <property type="protein sequence ID" value="KAF3424708.1"/>
    <property type="molecule type" value="Genomic_DNA"/>
</dbReference>
<comment type="caution">
    <text evidence="8">The sequence shown here is derived from an EMBL/GenBank/DDBJ whole genome shotgun (WGS) entry which is preliminary data.</text>
</comment>
<feature type="transmembrane region" description="Helical" evidence="6">
    <location>
        <begin position="519"/>
        <end position="539"/>
    </location>
</feature>
<evidence type="ECO:0000256" key="1">
    <source>
        <dbReference type="ARBA" id="ARBA00004370"/>
    </source>
</evidence>
<protein>
    <recommendedName>
        <fullName evidence="7">SUN domain-containing protein</fullName>
    </recommendedName>
</protein>
<dbReference type="GO" id="GO:0043495">
    <property type="term" value="F:protein-membrane adaptor activity"/>
    <property type="evidence" value="ECO:0007669"/>
    <property type="project" value="TreeGrafter"/>
</dbReference>
<dbReference type="Gene3D" id="2.60.120.260">
    <property type="entry name" value="Galactose-binding domain-like"/>
    <property type="match status" value="1"/>
</dbReference>
<dbReference type="AlphaFoldDB" id="A0A833W8Z7"/>
<evidence type="ECO:0000256" key="2">
    <source>
        <dbReference type="ARBA" id="ARBA00022692"/>
    </source>
</evidence>
<evidence type="ECO:0000313" key="9">
    <source>
        <dbReference type="Proteomes" id="UP000655588"/>
    </source>
</evidence>
<evidence type="ECO:0000256" key="5">
    <source>
        <dbReference type="SAM" id="MobiDB-lite"/>
    </source>
</evidence>
<evidence type="ECO:0000256" key="4">
    <source>
        <dbReference type="ARBA" id="ARBA00023136"/>
    </source>
</evidence>
<sequence>MSQCATCVAYRVRENSSEKETEFDRTKRKGSCTFKNPSAGGKLFLARTTHTIVDCSLWVPTSVLNKTMENEQRHYELRSGSRSRSRTPLVQSSTTTIEPETLEHHYHLRNLSRERSHTPGEIANVKRPGRILYMNNYLNINVHIVNIKSGSSSKTNDQNVGTITETEKEIVTVDTTLGNKSKHIENSSFYMKKGERRSERQKAKKKIFANGQNDNKEDSLINKSEKDDKSIFLHRTFTSDYSSEETEQEDTPHKPCSAHEIYKQAGDWWDVFPKTDYTYSEKSKCRYEIAPGILAMPNMSRRSIHSNTENSNQFLYTPSKNDICETTNIEKEKQTKTENSTLNEFYGSHTPKLDKSKVQYTKTHVEQYYRHREVIYAEPSSLTNSRSRQLLHSDLSLKRMNSRKCGITSAIDSDVELEETISKNYNQRNKIVQRFMSFVSIIVLWFIKFLEFLKLKTVKRREYYATYEYESKYSKIWKYVDHCLQYIYLFMVRVFFFDSWLLSHVSSTRRWIHQRSPKMFWVALLPLLLLTGWWCLLHYSTLFPLTKVITQQFGVGQKLNPSDKPLFLKWEMFRKEDNFESITEKLHSRISNLEDRSIEQSDRLFNITQSLEQLREKGYVWSKYDNEILLLEKRMKEYKLDNIYSQEINIIKSQLERLKEFYSELKSCCNTHTNHISSEDLEKRIQIVFTDYFDTLMSKREKGIRDRNYYDYYDRNRIQDKSWIVNDNVVTDDRVREIVKEAIKIYDADKTGRVDYALESAGGQIISTRCTQRYDTKTRVVKLLAFTLYHENNNPRTVIQGNPIQPGACWAFQGFPGYLLIKLRSSIYVTGFTVEHAPKSILPNEEMRSAPKKFNVWGFVDENDSEPVLFGDYEFAATDDSLQYFPVKFMTQFLQSNQIKIDKAINLKACVRFEDDPLIHFNTTIKTPYEYVELRIHSNHGQLEYTCLYRFRVHGKSV</sequence>
<evidence type="ECO:0000259" key="7">
    <source>
        <dbReference type="PROSITE" id="PS51469"/>
    </source>
</evidence>
<dbReference type="Pfam" id="PF07738">
    <property type="entry name" value="Sad1_UNC"/>
    <property type="match status" value="2"/>
</dbReference>
<evidence type="ECO:0000313" key="8">
    <source>
        <dbReference type="EMBL" id="KAF3424708.1"/>
    </source>
</evidence>
<feature type="region of interest" description="Disordered" evidence="5">
    <location>
        <begin position="193"/>
        <end position="219"/>
    </location>
</feature>
<keyword evidence="3 6" id="KW-1133">Transmembrane helix</keyword>
<reference evidence="8" key="1">
    <citation type="submission" date="2019-11" db="EMBL/GenBank/DDBJ databases">
        <title>The nuclear and mitochondrial genomes of Frieseomelitta varia - a highly eusocial stingless bee (Meliponini) with a permanently sterile worker caste.</title>
        <authorList>
            <person name="Freitas F.C.P."/>
            <person name="Lourenco A.P."/>
            <person name="Nunes F.M.F."/>
            <person name="Paschoal A.R."/>
            <person name="Abreu F.C.P."/>
            <person name="Barbin F.O."/>
            <person name="Bataglia L."/>
            <person name="Cardoso-Junior C.A.M."/>
            <person name="Cervoni M.S."/>
            <person name="Silva S.R."/>
            <person name="Dalarmi F."/>
            <person name="Del Lama M.A."/>
            <person name="Depintor T.S."/>
            <person name="Ferreira K.M."/>
            <person name="Goria P.S."/>
            <person name="Jaskot M.C."/>
            <person name="Lago D.C."/>
            <person name="Luna-Lucena D."/>
            <person name="Moda L.M."/>
            <person name="Nascimento L."/>
            <person name="Pedrino M."/>
            <person name="Rabico F.O."/>
            <person name="Sanches F.C."/>
            <person name="Santos D.E."/>
            <person name="Santos C.G."/>
            <person name="Vieira J."/>
            <person name="Lopes T.F."/>
            <person name="Barchuk A.R."/>
            <person name="Hartfelder K."/>
            <person name="Simoes Z.L.P."/>
            <person name="Bitondi M.M.G."/>
            <person name="Pinheiro D.G."/>
        </authorList>
    </citation>
    <scope>NUCLEOTIDE SEQUENCE</scope>
    <source>
        <strain evidence="8">USP_RPSP 00005682</strain>
        <tissue evidence="8">Whole individual</tissue>
    </source>
</reference>
<dbReference type="PROSITE" id="PS51469">
    <property type="entry name" value="SUN"/>
    <property type="match status" value="1"/>
</dbReference>
<gene>
    <name evidence="8" type="ORF">E2986_09776</name>
</gene>
<dbReference type="GO" id="GO:0034993">
    <property type="term" value="C:meiotic nuclear membrane microtubule tethering complex"/>
    <property type="evidence" value="ECO:0007669"/>
    <property type="project" value="TreeGrafter"/>
</dbReference>
<accession>A0A833W8Z7</accession>
<evidence type="ECO:0000256" key="6">
    <source>
        <dbReference type="SAM" id="Phobius"/>
    </source>
</evidence>
<keyword evidence="9" id="KW-1185">Reference proteome</keyword>
<keyword evidence="4 6" id="KW-0472">Membrane</keyword>